<organism evidence="2 3">
    <name type="scientific">Pedobacter jamesrossensis</name>
    <dbReference type="NCBI Taxonomy" id="1908238"/>
    <lineage>
        <taxon>Bacteria</taxon>
        <taxon>Pseudomonadati</taxon>
        <taxon>Bacteroidota</taxon>
        <taxon>Sphingobacteriia</taxon>
        <taxon>Sphingobacteriales</taxon>
        <taxon>Sphingobacteriaceae</taxon>
        <taxon>Pedobacter</taxon>
    </lineage>
</organism>
<evidence type="ECO:0000313" key="3">
    <source>
        <dbReference type="Proteomes" id="UP001595792"/>
    </source>
</evidence>
<dbReference type="SUPFAM" id="SSF54427">
    <property type="entry name" value="NTF2-like"/>
    <property type="match status" value="1"/>
</dbReference>
<accession>A0ABV8NMC6</accession>
<dbReference type="Gene3D" id="3.10.450.50">
    <property type="match status" value="1"/>
</dbReference>
<comment type="caution">
    <text evidence="2">The sequence shown here is derived from an EMBL/GenBank/DDBJ whole genome shotgun (WGS) entry which is preliminary data.</text>
</comment>
<dbReference type="Pfam" id="PF12680">
    <property type="entry name" value="SnoaL_2"/>
    <property type="match status" value="1"/>
</dbReference>
<dbReference type="InterPro" id="IPR032710">
    <property type="entry name" value="NTF2-like_dom_sf"/>
</dbReference>
<protein>
    <submittedName>
        <fullName evidence="2">Nuclear transport factor 2 family protein</fullName>
    </submittedName>
</protein>
<gene>
    <name evidence="2" type="ORF">ACFOUY_15780</name>
</gene>
<evidence type="ECO:0000259" key="1">
    <source>
        <dbReference type="Pfam" id="PF12680"/>
    </source>
</evidence>
<keyword evidence="3" id="KW-1185">Reference proteome</keyword>
<reference evidence="3" key="1">
    <citation type="journal article" date="2019" name="Int. J. Syst. Evol. Microbiol.">
        <title>The Global Catalogue of Microorganisms (GCM) 10K type strain sequencing project: providing services to taxonomists for standard genome sequencing and annotation.</title>
        <authorList>
            <consortium name="The Broad Institute Genomics Platform"/>
            <consortium name="The Broad Institute Genome Sequencing Center for Infectious Disease"/>
            <person name="Wu L."/>
            <person name="Ma J."/>
        </authorList>
    </citation>
    <scope>NUCLEOTIDE SEQUENCE [LARGE SCALE GENOMIC DNA]</scope>
    <source>
        <strain evidence="3">CCM 8689</strain>
    </source>
</reference>
<dbReference type="Proteomes" id="UP001595792">
    <property type="component" value="Unassembled WGS sequence"/>
</dbReference>
<name>A0ABV8NMC6_9SPHI</name>
<feature type="domain" description="SnoaL-like" evidence="1">
    <location>
        <begin position="14"/>
        <end position="119"/>
    </location>
</feature>
<evidence type="ECO:0000313" key="2">
    <source>
        <dbReference type="EMBL" id="MFC4198165.1"/>
    </source>
</evidence>
<dbReference type="RefSeq" id="WP_378962009.1">
    <property type="nucleotide sequence ID" value="NZ_JBHRXC010000016.1"/>
</dbReference>
<dbReference type="EMBL" id="JBHSBY010000135">
    <property type="protein sequence ID" value="MFC4198165.1"/>
    <property type="molecule type" value="Genomic_DNA"/>
</dbReference>
<sequence>MAIEQTKGYQILQDLLNAFNEDTETVLALFNPEAIVEYPYAKSLGMSYYLTMDDYRRHLDNILGNMPDITFIELQVYKLQEQECYWAEFHGETTVPQTGALYQQDYVVNFKLENGKFSHYKEYWNVLPVLNALIGKEQAQQILDNLKN</sequence>
<proteinExistence type="predicted"/>
<dbReference type="InterPro" id="IPR037401">
    <property type="entry name" value="SnoaL-like"/>
</dbReference>